<evidence type="ECO:0000256" key="5">
    <source>
        <dbReference type="ARBA" id="ARBA00022490"/>
    </source>
</evidence>
<comment type="similarity">
    <text evidence="2 16">Belongs to the class-I pyridine nucleotide-disulfide oxidoreductase family.</text>
</comment>
<keyword evidence="6 16" id="KW-0285">Flavoprotein</keyword>
<keyword evidence="8 16" id="KW-0560">Oxidoreductase</keyword>
<dbReference type="InterPro" id="IPR001100">
    <property type="entry name" value="Pyr_nuc-diS_OxRdtase"/>
</dbReference>
<dbReference type="GO" id="GO:0050660">
    <property type="term" value="F:flavin adenine dinucleotide binding"/>
    <property type="evidence" value="ECO:0007669"/>
    <property type="project" value="InterPro"/>
</dbReference>
<dbReference type="FunFam" id="3.30.390.30:FF:000001">
    <property type="entry name" value="Dihydrolipoyl dehydrogenase"/>
    <property type="match status" value="1"/>
</dbReference>
<feature type="domain" description="FAD/NAD(P)-binding" evidence="18">
    <location>
        <begin position="5"/>
        <end position="301"/>
    </location>
</feature>
<comment type="subcellular location">
    <subcellularLocation>
        <location evidence="1">Cytoplasm</location>
    </subcellularLocation>
</comment>
<dbReference type="SUPFAM" id="SSF55424">
    <property type="entry name" value="FAD/NAD-linked reductases, dimerisation (C-terminal) domain"/>
    <property type="match status" value="1"/>
</dbReference>
<keyword evidence="14" id="KW-0547">Nucleotide-binding</keyword>
<evidence type="ECO:0000256" key="8">
    <source>
        <dbReference type="ARBA" id="ARBA00023002"/>
    </source>
</evidence>
<dbReference type="Pfam" id="PF02852">
    <property type="entry name" value="Pyr_redox_dim"/>
    <property type="match status" value="1"/>
</dbReference>
<evidence type="ECO:0000256" key="9">
    <source>
        <dbReference type="ARBA" id="ARBA00023027"/>
    </source>
</evidence>
<dbReference type="Gene3D" id="3.50.50.60">
    <property type="entry name" value="FAD/NAD(P)-binding domain"/>
    <property type="match status" value="2"/>
</dbReference>
<dbReference type="InterPro" id="IPR023753">
    <property type="entry name" value="FAD/NAD-binding_dom"/>
</dbReference>
<dbReference type="PRINTS" id="PR00368">
    <property type="entry name" value="FADPNR"/>
</dbReference>
<dbReference type="GO" id="GO:0004148">
    <property type="term" value="F:dihydrolipoyl dehydrogenase (NADH) activity"/>
    <property type="evidence" value="ECO:0007669"/>
    <property type="project" value="UniProtKB-EC"/>
</dbReference>
<dbReference type="GO" id="GO:0005737">
    <property type="term" value="C:cytoplasm"/>
    <property type="evidence" value="ECO:0007669"/>
    <property type="project" value="UniProtKB-SubCell"/>
</dbReference>
<dbReference type="PANTHER" id="PTHR22912:SF217">
    <property type="entry name" value="DIHYDROLIPOYL DEHYDROGENASE"/>
    <property type="match status" value="1"/>
</dbReference>
<dbReference type="InterPro" id="IPR050151">
    <property type="entry name" value="Class-I_Pyr_Nuc-Dis_Oxidored"/>
</dbReference>
<evidence type="ECO:0000256" key="15">
    <source>
        <dbReference type="PIRSR" id="PIRSR000350-4"/>
    </source>
</evidence>
<feature type="active site" description="Proton acceptor" evidence="13">
    <location>
        <position position="418"/>
    </location>
</feature>
<feature type="disulfide bond" description="Redox-active" evidence="15">
    <location>
        <begin position="41"/>
        <end position="46"/>
    </location>
</feature>
<evidence type="ECO:0000259" key="18">
    <source>
        <dbReference type="Pfam" id="PF07992"/>
    </source>
</evidence>
<name>E7RSR7_9BACT</name>
<gene>
    <name evidence="19" type="primary">lpdA</name>
    <name evidence="19" type="ORF">HMPREF0663_12335</name>
</gene>
<keyword evidence="11 16" id="KW-0676">Redox-active center</keyword>
<feature type="binding site" evidence="14">
    <location>
        <position position="183"/>
    </location>
    <ligand>
        <name>NAD(+)</name>
        <dbReference type="ChEBI" id="CHEBI:57540"/>
    </ligand>
</feature>
<comment type="caution">
    <text evidence="19">The sequence shown here is derived from an EMBL/GenBank/DDBJ whole genome shotgun (WGS) entry which is preliminary data.</text>
</comment>
<evidence type="ECO:0000256" key="10">
    <source>
        <dbReference type="ARBA" id="ARBA00023157"/>
    </source>
</evidence>
<dbReference type="EC" id="1.8.1.4" evidence="3 16"/>
<evidence type="ECO:0000256" key="7">
    <source>
        <dbReference type="ARBA" id="ARBA00022827"/>
    </source>
</evidence>
<dbReference type="RefSeq" id="WP_004370564.1">
    <property type="nucleotide sequence ID" value="NZ_GL833119.1"/>
</dbReference>
<evidence type="ECO:0000256" key="11">
    <source>
        <dbReference type="ARBA" id="ARBA00023284"/>
    </source>
</evidence>
<feature type="binding site" evidence="14">
    <location>
        <position position="286"/>
    </location>
    <ligand>
        <name>FAD</name>
        <dbReference type="ChEBI" id="CHEBI:57692"/>
    </ligand>
</feature>
<dbReference type="PRINTS" id="PR00411">
    <property type="entry name" value="PNDRDTASEI"/>
</dbReference>
<dbReference type="AlphaFoldDB" id="E7RSR7"/>
<evidence type="ECO:0000256" key="14">
    <source>
        <dbReference type="PIRSR" id="PIRSR000350-3"/>
    </source>
</evidence>
<dbReference type="InterPro" id="IPR016156">
    <property type="entry name" value="FAD/NAD-linked_Rdtase_dimer_sf"/>
</dbReference>
<protein>
    <recommendedName>
        <fullName evidence="4 16">Dihydrolipoyl dehydrogenase</fullName>
        <ecNumber evidence="3 16">1.8.1.4</ecNumber>
    </recommendedName>
</protein>
<dbReference type="SUPFAM" id="SSF51905">
    <property type="entry name" value="FAD/NAD(P)-binding domain"/>
    <property type="match status" value="1"/>
</dbReference>
<dbReference type="InterPro" id="IPR036188">
    <property type="entry name" value="FAD/NAD-bd_sf"/>
</dbReference>
<dbReference type="Pfam" id="PF07992">
    <property type="entry name" value="Pyr_redox_2"/>
    <property type="match status" value="1"/>
</dbReference>
<proteinExistence type="inferred from homology"/>
<dbReference type="PANTHER" id="PTHR22912">
    <property type="entry name" value="DISULFIDE OXIDOREDUCTASE"/>
    <property type="match status" value="1"/>
</dbReference>
<keyword evidence="20" id="KW-1185">Reference proteome</keyword>
<evidence type="ECO:0000256" key="3">
    <source>
        <dbReference type="ARBA" id="ARBA00012608"/>
    </source>
</evidence>
<evidence type="ECO:0000256" key="13">
    <source>
        <dbReference type="PIRSR" id="PIRSR000350-2"/>
    </source>
</evidence>
<feature type="binding site" evidence="14">
    <location>
        <position position="99"/>
    </location>
    <ligand>
        <name>FAD</name>
        <dbReference type="ChEBI" id="CHEBI:57692"/>
    </ligand>
</feature>
<dbReference type="InterPro" id="IPR012999">
    <property type="entry name" value="Pyr_OxRdtase_I_AS"/>
</dbReference>
<comment type="miscellaneous">
    <text evidence="16">The active site is a redox-active disulfide bond.</text>
</comment>
<dbReference type="Proteomes" id="UP000005580">
    <property type="component" value="Unassembled WGS sequence"/>
</dbReference>
<comment type="cofactor">
    <cofactor evidence="14 16">
        <name>FAD</name>
        <dbReference type="ChEBI" id="CHEBI:57692"/>
    </cofactor>
    <text evidence="14 16">Binds 1 FAD per subunit.</text>
</comment>
<evidence type="ECO:0000256" key="4">
    <source>
        <dbReference type="ARBA" id="ARBA00016961"/>
    </source>
</evidence>
<feature type="binding site" evidence="14">
    <location>
        <position position="246"/>
    </location>
    <ligand>
        <name>NAD(+)</name>
        <dbReference type="ChEBI" id="CHEBI:57540"/>
    </ligand>
</feature>
<evidence type="ECO:0000259" key="17">
    <source>
        <dbReference type="Pfam" id="PF02852"/>
    </source>
</evidence>
<feature type="binding site" evidence="14">
    <location>
        <position position="50"/>
    </location>
    <ligand>
        <name>FAD</name>
        <dbReference type="ChEBI" id="CHEBI:57692"/>
    </ligand>
</feature>
<dbReference type="InterPro" id="IPR004099">
    <property type="entry name" value="Pyr_nucl-diS_OxRdtase_dimer"/>
</dbReference>
<evidence type="ECO:0000256" key="16">
    <source>
        <dbReference type="RuleBase" id="RU003692"/>
    </source>
</evidence>
<dbReference type="InterPro" id="IPR006258">
    <property type="entry name" value="Lipoamide_DH"/>
</dbReference>
<keyword evidence="5" id="KW-0963">Cytoplasm</keyword>
<dbReference type="PROSITE" id="PS00076">
    <property type="entry name" value="PYRIDINE_REDOX_1"/>
    <property type="match status" value="1"/>
</dbReference>
<dbReference type="NCBIfam" id="TIGR01350">
    <property type="entry name" value="lipoamide_DH"/>
    <property type="match status" value="1"/>
</dbReference>
<keyword evidence="7 14" id="KW-0274">FAD</keyword>
<evidence type="ECO:0000256" key="1">
    <source>
        <dbReference type="ARBA" id="ARBA00004496"/>
    </source>
</evidence>
<evidence type="ECO:0000313" key="19">
    <source>
        <dbReference type="EMBL" id="EFZ36268.1"/>
    </source>
</evidence>
<dbReference type="STRING" id="28134.SAMN05444288_1000"/>
<organism evidence="19 20">
    <name type="scientific">Hoylesella oralis ATCC 33269</name>
    <dbReference type="NCBI Taxonomy" id="873533"/>
    <lineage>
        <taxon>Bacteria</taxon>
        <taxon>Pseudomonadati</taxon>
        <taxon>Bacteroidota</taxon>
        <taxon>Bacteroidia</taxon>
        <taxon>Bacteroidales</taxon>
        <taxon>Prevotellaceae</taxon>
        <taxon>Hoylesella</taxon>
    </lineage>
</organism>
<evidence type="ECO:0000256" key="2">
    <source>
        <dbReference type="ARBA" id="ARBA00007532"/>
    </source>
</evidence>
<comment type="catalytic activity">
    <reaction evidence="12 16">
        <text>N(6)-[(R)-dihydrolipoyl]-L-lysyl-[protein] + NAD(+) = N(6)-[(R)-lipoyl]-L-lysyl-[protein] + NADH + H(+)</text>
        <dbReference type="Rhea" id="RHEA:15045"/>
        <dbReference type="Rhea" id="RHEA-COMP:10474"/>
        <dbReference type="Rhea" id="RHEA-COMP:10475"/>
        <dbReference type="ChEBI" id="CHEBI:15378"/>
        <dbReference type="ChEBI" id="CHEBI:57540"/>
        <dbReference type="ChEBI" id="CHEBI:57945"/>
        <dbReference type="ChEBI" id="CHEBI:83099"/>
        <dbReference type="ChEBI" id="CHEBI:83100"/>
        <dbReference type="EC" id="1.8.1.4"/>
    </reaction>
</comment>
<evidence type="ECO:0000313" key="20">
    <source>
        <dbReference type="Proteomes" id="UP000005580"/>
    </source>
</evidence>
<feature type="binding site" evidence="14">
    <location>
        <begin position="160"/>
        <end position="167"/>
    </location>
    <ligand>
        <name>NAD(+)</name>
        <dbReference type="ChEBI" id="CHEBI:57540"/>
    </ligand>
</feature>
<dbReference type="EMBL" id="AEPE02000006">
    <property type="protein sequence ID" value="EFZ36268.1"/>
    <property type="molecule type" value="Genomic_DNA"/>
</dbReference>
<keyword evidence="9 14" id="KW-0520">NAD</keyword>
<keyword evidence="10" id="KW-1015">Disulfide bond</keyword>
<reference evidence="19" key="1">
    <citation type="submission" date="2011-01" db="EMBL/GenBank/DDBJ databases">
        <authorList>
            <person name="Muzny D."/>
            <person name="Qin X."/>
            <person name="Buhay C."/>
            <person name="Dugan-Rocha S."/>
            <person name="Ding Y."/>
            <person name="Chen G."/>
            <person name="Hawes A."/>
            <person name="Holder M."/>
            <person name="Jhangiani S."/>
            <person name="Johnson A."/>
            <person name="Khan Z."/>
            <person name="Li Z."/>
            <person name="Liu W."/>
            <person name="Liu X."/>
            <person name="Perez L."/>
            <person name="Shen H."/>
            <person name="Wang Q."/>
            <person name="Watt J."/>
            <person name="Xi L."/>
            <person name="Xin Y."/>
            <person name="Zhou J."/>
            <person name="Deng J."/>
            <person name="Jiang H."/>
            <person name="Liu Y."/>
            <person name="Qu J."/>
            <person name="Song X.-Z."/>
            <person name="Zhang L."/>
            <person name="Villasana D."/>
            <person name="Johnson A."/>
            <person name="Liu J."/>
            <person name="Liyanage D."/>
            <person name="Lorensuhewa L."/>
            <person name="Robinson T."/>
            <person name="Song A."/>
            <person name="Song B.-B."/>
            <person name="Dinh H."/>
            <person name="Thornton R."/>
            <person name="Coyle M."/>
            <person name="Francisco L."/>
            <person name="Jackson L."/>
            <person name="Javaid M."/>
            <person name="Korchina V."/>
            <person name="Kovar C."/>
            <person name="Mata R."/>
            <person name="Mathew T."/>
            <person name="Ngo R."/>
            <person name="Nguyen L."/>
            <person name="Nguyen N."/>
            <person name="Okwuonu G."/>
            <person name="Ongeri F."/>
            <person name="Pham C."/>
            <person name="Simmons D."/>
            <person name="Wilczek-Boney K."/>
            <person name="Hale W."/>
            <person name="Jakkamsetti A."/>
            <person name="Pham P."/>
            <person name="Ruth R."/>
            <person name="San Lucas F."/>
            <person name="Warren J."/>
            <person name="Zhang J."/>
            <person name="Zhao Z."/>
            <person name="Zhou C."/>
            <person name="Zhu D."/>
            <person name="Lee S."/>
            <person name="Bess C."/>
            <person name="Blankenburg K."/>
            <person name="Forbes L."/>
            <person name="Fu Q."/>
            <person name="Gubbala S."/>
            <person name="Hirani K."/>
            <person name="Jayaseelan J.C."/>
            <person name="Lara F."/>
            <person name="Munidasa M."/>
            <person name="Palculict T."/>
            <person name="Patil S."/>
            <person name="Pu L.-L."/>
            <person name="Saada N."/>
            <person name="Tang L."/>
            <person name="Weissenberger G."/>
            <person name="Zhu Y."/>
            <person name="Hemphill L."/>
            <person name="Shang Y."/>
            <person name="Youmans B."/>
            <person name="Ayvaz T."/>
            <person name="Ross M."/>
            <person name="Santibanez J."/>
            <person name="Aqrawi P."/>
            <person name="Gross S."/>
            <person name="Joshi V."/>
            <person name="Fowler G."/>
            <person name="Nazareth L."/>
            <person name="Reid J."/>
            <person name="Worley K."/>
            <person name="Petrosino J."/>
            <person name="Highlander S."/>
            <person name="Gibbs R."/>
        </authorList>
    </citation>
    <scope>NUCLEOTIDE SEQUENCE [LARGE SCALE GENOMIC DNA]</scope>
    <source>
        <strain evidence="19">ATCC 33269</strain>
    </source>
</reference>
<evidence type="ECO:0000256" key="12">
    <source>
        <dbReference type="ARBA" id="ARBA00049187"/>
    </source>
</evidence>
<dbReference type="eggNOG" id="COG1249">
    <property type="taxonomic scope" value="Bacteria"/>
</dbReference>
<sequence length="432" mass="47182">MTKTDLIIIGCGPGGYRAAEYAVKHGLTVTIIENKHAGGTCLNFGCIPTKCYAHDAEIGDCSDFRRVFARKKHVVEQLRNGIETLMMQPGITFVQQGKGFFKDAKTIKVGEDEFTADNIIIATGAHAKLPPIDGISSKCVVTSTELLDFEHIPENLCIIGAGVIGMEFASAFQRFGSNVTLVEFMNECLPTMDSDIAKRLRKCLEKRNIKFYLQSSVKAITDDSVIFERKGKETTIIANTVLVATGRVPNVKELNLKNAGVEYSGKGIPVNENMQTNIPHIYAIGDVNGRQMLAHAAIFQGFRAVNHILGKSDSIRFDIMPAAVFTVPEAACVGLTAEQCAVQGIDCKEYKGYYRTNGKALASEVSEGMVKIITDNRNDKIIGCHIYGAHAADMVQEIAALMNCEITLPHFADIIHTHPTLGEILQDIAINR</sequence>
<dbReference type="GO" id="GO:0006103">
    <property type="term" value="P:2-oxoglutarate metabolic process"/>
    <property type="evidence" value="ECO:0007669"/>
    <property type="project" value="TreeGrafter"/>
</dbReference>
<dbReference type="Gene3D" id="3.30.390.30">
    <property type="match status" value="1"/>
</dbReference>
<dbReference type="PIRSF" id="PIRSF000350">
    <property type="entry name" value="Mercury_reductase_MerA"/>
    <property type="match status" value="1"/>
</dbReference>
<accession>E7RSR7</accession>
<feature type="domain" description="Pyridine nucleotide-disulphide oxidoreductase dimerisation" evidence="17">
    <location>
        <begin position="320"/>
        <end position="426"/>
    </location>
</feature>
<dbReference type="HOGENOM" id="CLU_016755_0_2_10"/>
<feature type="binding site" evidence="14">
    <location>
        <begin position="292"/>
        <end position="295"/>
    </location>
    <ligand>
        <name>FAD</name>
        <dbReference type="ChEBI" id="CHEBI:57692"/>
    </ligand>
</feature>
<evidence type="ECO:0000256" key="6">
    <source>
        <dbReference type="ARBA" id="ARBA00022630"/>
    </source>
</evidence>